<gene>
    <name evidence="2" type="ORF">HF521_001891</name>
</gene>
<dbReference type="Proteomes" id="UP000606274">
    <property type="component" value="Unassembled WGS sequence"/>
</dbReference>
<feature type="region of interest" description="Disordered" evidence="1">
    <location>
        <begin position="124"/>
        <end position="266"/>
    </location>
</feature>
<feature type="compositionally biased region" description="Acidic residues" evidence="1">
    <location>
        <begin position="85"/>
        <end position="95"/>
    </location>
</feature>
<keyword evidence="3" id="KW-1185">Reference proteome</keyword>
<organism evidence="2 3">
    <name type="scientific">Silurus meridionalis</name>
    <name type="common">Southern catfish</name>
    <name type="synonym">Silurus soldatovi meridionalis</name>
    <dbReference type="NCBI Taxonomy" id="175797"/>
    <lineage>
        <taxon>Eukaryota</taxon>
        <taxon>Metazoa</taxon>
        <taxon>Chordata</taxon>
        <taxon>Craniata</taxon>
        <taxon>Vertebrata</taxon>
        <taxon>Euteleostomi</taxon>
        <taxon>Actinopterygii</taxon>
        <taxon>Neopterygii</taxon>
        <taxon>Teleostei</taxon>
        <taxon>Ostariophysi</taxon>
        <taxon>Siluriformes</taxon>
        <taxon>Siluridae</taxon>
        <taxon>Silurus</taxon>
    </lineage>
</organism>
<sequence length="300" mass="34984">MEQLQDCVSSKLLTLDKPQLIKVCQHLKCSEPADKGFSDNSRRALIRLAERTLEEIEEGETEEDYEGFLSELLCFLEQYEKPEESENPPAEPDEISELKKEYVELQKRQDDVRRTLEEKIVALEARLQSSRQGTSRRETKQQKRRVVGRVKKSDKPEQYNDSESDDDDRYALRYRFPPGSDHTETDTTLNPEAEPFEPLAQRTESPEHFSVHEEMEHQDILTAEEDNISQADNISEQEDRETEGEQERTQSSTYPQRQRHQPKMLTYDALGEPTVIRTTTELKELSLQPTDGLNLWRPWG</sequence>
<proteinExistence type="predicted"/>
<dbReference type="EMBL" id="JABFDY010000010">
    <property type="protein sequence ID" value="KAF7702608.1"/>
    <property type="molecule type" value="Genomic_DNA"/>
</dbReference>
<feature type="compositionally biased region" description="Basic and acidic residues" evidence="1">
    <location>
        <begin position="204"/>
        <end position="219"/>
    </location>
</feature>
<accession>A0A8T0BCN1</accession>
<comment type="caution">
    <text evidence="2">The sequence shown here is derived from an EMBL/GenBank/DDBJ whole genome shotgun (WGS) entry which is preliminary data.</text>
</comment>
<name>A0A8T0BCN1_SILME</name>
<dbReference type="AlphaFoldDB" id="A0A8T0BCN1"/>
<evidence type="ECO:0000256" key="1">
    <source>
        <dbReference type="SAM" id="MobiDB-lite"/>
    </source>
</evidence>
<protein>
    <submittedName>
        <fullName evidence="2">Uncharacterized protein</fullName>
    </submittedName>
</protein>
<reference evidence="2" key="1">
    <citation type="submission" date="2020-08" db="EMBL/GenBank/DDBJ databases">
        <title>Chromosome-level assembly of Southern catfish (Silurus meridionalis) provides insights into visual adaptation to the nocturnal and benthic lifestyles.</title>
        <authorList>
            <person name="Zhang Y."/>
            <person name="Wang D."/>
            <person name="Peng Z."/>
        </authorList>
    </citation>
    <scope>NUCLEOTIDE SEQUENCE</scope>
    <source>
        <strain evidence="2">SWU-2019-XX</strain>
        <tissue evidence="2">Muscle</tissue>
    </source>
</reference>
<evidence type="ECO:0000313" key="2">
    <source>
        <dbReference type="EMBL" id="KAF7702608.1"/>
    </source>
</evidence>
<evidence type="ECO:0000313" key="3">
    <source>
        <dbReference type="Proteomes" id="UP000606274"/>
    </source>
</evidence>
<feature type="region of interest" description="Disordered" evidence="1">
    <location>
        <begin position="79"/>
        <end position="102"/>
    </location>
</feature>